<accession>A0A4R5PNC9</accession>
<dbReference type="AlphaFoldDB" id="A0A4R5PNC9"/>
<comment type="caution">
    <text evidence="1">The sequence shown here is derived from an EMBL/GenBank/DDBJ whole genome shotgun (WGS) entry which is preliminary data.</text>
</comment>
<proteinExistence type="predicted"/>
<protein>
    <submittedName>
        <fullName evidence="1">Uncharacterized protein</fullName>
    </submittedName>
</protein>
<name>A0A4R5PNC9_9HYPH</name>
<evidence type="ECO:0000313" key="1">
    <source>
        <dbReference type="EMBL" id="TDH38111.1"/>
    </source>
</evidence>
<organism evidence="1 2">
    <name type="scientific">Pseudohoeflea suaedae</name>
    <dbReference type="NCBI Taxonomy" id="877384"/>
    <lineage>
        <taxon>Bacteria</taxon>
        <taxon>Pseudomonadati</taxon>
        <taxon>Pseudomonadota</taxon>
        <taxon>Alphaproteobacteria</taxon>
        <taxon>Hyphomicrobiales</taxon>
        <taxon>Rhizobiaceae</taxon>
        <taxon>Pseudohoeflea</taxon>
    </lineage>
</organism>
<dbReference type="Proteomes" id="UP000295131">
    <property type="component" value="Unassembled WGS sequence"/>
</dbReference>
<keyword evidence="2" id="KW-1185">Reference proteome</keyword>
<dbReference type="EMBL" id="SMSI01000001">
    <property type="protein sequence ID" value="TDH38111.1"/>
    <property type="molecule type" value="Genomic_DNA"/>
</dbReference>
<sequence length="112" mass="12778">MSSLAEMFREAHRDTRVSLRRESASPMTYRECFAWFLKLAWAKAKKAMFEVRAKAVAPKLFAELTDLQRGFRFTEMSDNRFYSSGRESAMRSRIAALEAALAVAVSQPQPHA</sequence>
<gene>
    <name evidence="1" type="ORF">E2A64_03000</name>
</gene>
<reference evidence="1 2" key="1">
    <citation type="journal article" date="2013" name="Int. J. Syst. Evol. Microbiol.">
        <title>Hoeflea suaedae sp. nov., an endophytic bacterium isolated from the root of the halophyte Suaeda maritima.</title>
        <authorList>
            <person name="Chung E.J."/>
            <person name="Park J.A."/>
            <person name="Pramanik P."/>
            <person name="Bibi F."/>
            <person name="Jeon C.O."/>
            <person name="Chung Y.R."/>
        </authorList>
    </citation>
    <scope>NUCLEOTIDE SEQUENCE [LARGE SCALE GENOMIC DNA]</scope>
    <source>
        <strain evidence="1 2">YC6898</strain>
    </source>
</reference>
<evidence type="ECO:0000313" key="2">
    <source>
        <dbReference type="Proteomes" id="UP000295131"/>
    </source>
</evidence>
<dbReference type="RefSeq" id="WP_133282946.1">
    <property type="nucleotide sequence ID" value="NZ_SMSI01000001.1"/>
</dbReference>